<keyword evidence="5" id="KW-0560">Oxidoreductase</keyword>
<dbReference type="GO" id="GO:0004497">
    <property type="term" value="F:monooxygenase activity"/>
    <property type="evidence" value="ECO:0007669"/>
    <property type="project" value="UniProtKB-KW"/>
</dbReference>
<keyword evidence="7" id="KW-0503">Monooxygenase</keyword>
<comment type="similarity">
    <text evidence="2">Belongs to the cytochrome P450 family.</text>
</comment>
<evidence type="ECO:0000256" key="7">
    <source>
        <dbReference type="ARBA" id="ARBA00023033"/>
    </source>
</evidence>
<reference evidence="8" key="1">
    <citation type="submission" date="2021-07" db="EMBL/GenBank/DDBJ databases">
        <authorList>
            <person name="Branca A.L. A."/>
        </authorList>
    </citation>
    <scope>NUCLEOTIDE SEQUENCE</scope>
</reference>
<dbReference type="SUPFAM" id="SSF48264">
    <property type="entry name" value="Cytochrome P450"/>
    <property type="match status" value="1"/>
</dbReference>
<keyword evidence="6" id="KW-0408">Iron</keyword>
<organism evidence="8 9">
    <name type="scientific">Penicillium egyptiacum</name>
    <dbReference type="NCBI Taxonomy" id="1303716"/>
    <lineage>
        <taxon>Eukaryota</taxon>
        <taxon>Fungi</taxon>
        <taxon>Dikarya</taxon>
        <taxon>Ascomycota</taxon>
        <taxon>Pezizomycotina</taxon>
        <taxon>Eurotiomycetes</taxon>
        <taxon>Eurotiomycetidae</taxon>
        <taxon>Eurotiales</taxon>
        <taxon>Aspergillaceae</taxon>
        <taxon>Penicillium</taxon>
    </lineage>
</organism>
<evidence type="ECO:0008006" key="10">
    <source>
        <dbReference type="Google" id="ProtNLM"/>
    </source>
</evidence>
<evidence type="ECO:0000256" key="6">
    <source>
        <dbReference type="ARBA" id="ARBA00023004"/>
    </source>
</evidence>
<evidence type="ECO:0000256" key="1">
    <source>
        <dbReference type="ARBA" id="ARBA00001971"/>
    </source>
</evidence>
<dbReference type="GO" id="GO:0043386">
    <property type="term" value="P:mycotoxin biosynthetic process"/>
    <property type="evidence" value="ECO:0007669"/>
    <property type="project" value="UniProtKB-ARBA"/>
</dbReference>
<sequence length="194" mass="22091">MTEFVFGKGSNLIGKPKNRVLIPMAEISLDWLAVLYYLQLPCPELLTSFLFKSVNRRHGIFIRYIKSNLKDRHGLSPEDLGGDVFSHLLFSRDSYSGEKSNAEEIQSECRLLSAAGFDTLSTTLCATIFYLSHYTHPYTLLANEIRTNFRSSADFQRGERLKGCKYLNACIDESLRISPPICTSARGRLRREVR</sequence>
<dbReference type="InterPro" id="IPR050121">
    <property type="entry name" value="Cytochrome_P450_monoxygenase"/>
</dbReference>
<dbReference type="AlphaFoldDB" id="A0A9W4KPF0"/>
<keyword evidence="4" id="KW-0479">Metal-binding</keyword>
<evidence type="ECO:0000313" key="8">
    <source>
        <dbReference type="EMBL" id="CAG8908632.1"/>
    </source>
</evidence>
<protein>
    <recommendedName>
        <fullName evidence="10">Cytochrome P450</fullName>
    </recommendedName>
</protein>
<dbReference type="EMBL" id="CAJVRC010000895">
    <property type="protein sequence ID" value="CAG8908632.1"/>
    <property type="molecule type" value="Genomic_DNA"/>
</dbReference>
<evidence type="ECO:0000256" key="5">
    <source>
        <dbReference type="ARBA" id="ARBA00023002"/>
    </source>
</evidence>
<dbReference type="GO" id="GO:0020037">
    <property type="term" value="F:heme binding"/>
    <property type="evidence" value="ECO:0007669"/>
    <property type="project" value="InterPro"/>
</dbReference>
<evidence type="ECO:0000256" key="3">
    <source>
        <dbReference type="ARBA" id="ARBA00022617"/>
    </source>
</evidence>
<comment type="caution">
    <text evidence="8">The sequence shown here is derived from an EMBL/GenBank/DDBJ whole genome shotgun (WGS) entry which is preliminary data.</text>
</comment>
<name>A0A9W4KPF0_9EURO</name>
<evidence type="ECO:0000256" key="4">
    <source>
        <dbReference type="ARBA" id="ARBA00022723"/>
    </source>
</evidence>
<dbReference type="Proteomes" id="UP001154252">
    <property type="component" value="Unassembled WGS sequence"/>
</dbReference>
<dbReference type="Gene3D" id="1.10.630.10">
    <property type="entry name" value="Cytochrome P450"/>
    <property type="match status" value="1"/>
</dbReference>
<dbReference type="OrthoDB" id="1470350at2759"/>
<dbReference type="PANTHER" id="PTHR24305:SF237">
    <property type="entry name" value="CYTOCHROME P450 MONOOXYGENASE ATNE-RELATED"/>
    <property type="match status" value="1"/>
</dbReference>
<dbReference type="InterPro" id="IPR036396">
    <property type="entry name" value="Cyt_P450_sf"/>
</dbReference>
<dbReference type="Pfam" id="PF00067">
    <property type="entry name" value="p450"/>
    <property type="match status" value="1"/>
</dbReference>
<dbReference type="PANTHER" id="PTHR24305">
    <property type="entry name" value="CYTOCHROME P450"/>
    <property type="match status" value="1"/>
</dbReference>
<keyword evidence="3" id="KW-0349">Heme</keyword>
<dbReference type="GO" id="GO:0005506">
    <property type="term" value="F:iron ion binding"/>
    <property type="evidence" value="ECO:0007669"/>
    <property type="project" value="InterPro"/>
</dbReference>
<accession>A0A9W4KPF0</accession>
<keyword evidence="9" id="KW-1185">Reference proteome</keyword>
<dbReference type="GO" id="GO:0016705">
    <property type="term" value="F:oxidoreductase activity, acting on paired donors, with incorporation or reduction of molecular oxygen"/>
    <property type="evidence" value="ECO:0007669"/>
    <property type="project" value="InterPro"/>
</dbReference>
<evidence type="ECO:0000256" key="2">
    <source>
        <dbReference type="ARBA" id="ARBA00010617"/>
    </source>
</evidence>
<evidence type="ECO:0000313" key="9">
    <source>
        <dbReference type="Proteomes" id="UP001154252"/>
    </source>
</evidence>
<dbReference type="InterPro" id="IPR001128">
    <property type="entry name" value="Cyt_P450"/>
</dbReference>
<comment type="cofactor">
    <cofactor evidence="1">
        <name>heme</name>
        <dbReference type="ChEBI" id="CHEBI:30413"/>
    </cofactor>
</comment>
<proteinExistence type="inferred from homology"/>
<gene>
    <name evidence="8" type="ORF">PEGY_LOCUS9408</name>
</gene>